<proteinExistence type="predicted"/>
<evidence type="ECO:0000313" key="1">
    <source>
        <dbReference type="EMBL" id="MBX39931.1"/>
    </source>
</evidence>
<accession>A0A2P2NBT5</accession>
<name>A0A2P2NBT5_RHIMU</name>
<organism evidence="1">
    <name type="scientific">Rhizophora mucronata</name>
    <name type="common">Asiatic mangrove</name>
    <dbReference type="NCBI Taxonomy" id="61149"/>
    <lineage>
        <taxon>Eukaryota</taxon>
        <taxon>Viridiplantae</taxon>
        <taxon>Streptophyta</taxon>
        <taxon>Embryophyta</taxon>
        <taxon>Tracheophyta</taxon>
        <taxon>Spermatophyta</taxon>
        <taxon>Magnoliopsida</taxon>
        <taxon>eudicotyledons</taxon>
        <taxon>Gunneridae</taxon>
        <taxon>Pentapetalae</taxon>
        <taxon>rosids</taxon>
        <taxon>fabids</taxon>
        <taxon>Malpighiales</taxon>
        <taxon>Rhizophoraceae</taxon>
        <taxon>Rhizophora</taxon>
    </lineage>
</organism>
<sequence>MFNTLKHCENCLLQIFQSLHASPLTFLSKTLLGTPKIVGSITPGQFLWTGKTLDCY</sequence>
<dbReference type="EMBL" id="GGEC01059447">
    <property type="protein sequence ID" value="MBX39931.1"/>
    <property type="molecule type" value="Transcribed_RNA"/>
</dbReference>
<protein>
    <submittedName>
        <fullName evidence="1">Uncharacterized protein</fullName>
    </submittedName>
</protein>
<reference evidence="1" key="1">
    <citation type="submission" date="2018-02" db="EMBL/GenBank/DDBJ databases">
        <title>Rhizophora mucronata_Transcriptome.</title>
        <authorList>
            <person name="Meera S.P."/>
            <person name="Sreeshan A."/>
            <person name="Augustine A."/>
        </authorList>
    </citation>
    <scope>NUCLEOTIDE SEQUENCE</scope>
    <source>
        <tissue evidence="1">Leaf</tissue>
    </source>
</reference>
<dbReference type="AlphaFoldDB" id="A0A2P2NBT5"/>